<sequence>MSRYDPVARVWHGPVQPPLFNPQISIGQIMFNMLERTPERVTQIDGDTGRELTCEEFRLRAIRIVQNLQVHYGLKKGEMVVVACRNSENVFPLVLALVAIGAQFVLMPIYFVLDEVKHSVKKYQPKVVFCDEANYGDLVNACKNDVTEEPMIFVLESERPDVLKFETLLEQTGKEYTFRAPYLGDARSTVAVILSTSGTTSMPKGVRLSHAQVVTWSNAYLQVNRGIMFHFSPLSWGTGFGNLYSCIVNGTPRLFTRSAFNEDKFFDLLARYPIRTVLLQPSYSKSVLCHPRCANADFFSIQAWVVFGSLPSDSLRDKIESILPNGRTMNVYGLSECGMILHDATGRRPGASGQIAQQVQARIVDGTGKPLDVGEHGELQVKKSEPFLGYFDEPEAMKNLITDDGWLRTGDCGYFDEMHYFHMSERKKDLLSYRNQLVIPGSVECVIETIEGVKYACVVGVPEEDWEASDLLTAVVVRDKGSRLTEEQIMTTINEQLPDYKHLRGGVIFRDELPLGGTGKVLRDKVKSFVYQIKGIKNLFDL</sequence>
<dbReference type="SUPFAM" id="SSF56801">
    <property type="entry name" value="Acetyl-CoA synthetase-like"/>
    <property type="match status" value="1"/>
</dbReference>
<proteinExistence type="predicted"/>
<protein>
    <recommendedName>
        <fullName evidence="8">Acyl-coa synthetase</fullName>
    </recommendedName>
</protein>
<dbReference type="PANTHER" id="PTHR24096">
    <property type="entry name" value="LONG-CHAIN-FATTY-ACID--COA LIGASE"/>
    <property type="match status" value="1"/>
</dbReference>
<evidence type="ECO:0000256" key="2">
    <source>
        <dbReference type="ARBA" id="ARBA00023140"/>
    </source>
</evidence>
<dbReference type="Gene3D" id="3.40.50.12780">
    <property type="entry name" value="N-terminal domain of ligase-like"/>
    <property type="match status" value="1"/>
</dbReference>
<evidence type="ECO:0000256" key="1">
    <source>
        <dbReference type="ARBA" id="ARBA00004275"/>
    </source>
</evidence>
<evidence type="ECO:0000256" key="3">
    <source>
        <dbReference type="SAM" id="Phobius"/>
    </source>
</evidence>
<dbReference type="Pfam" id="PF00501">
    <property type="entry name" value="AMP-binding"/>
    <property type="match status" value="1"/>
</dbReference>
<dbReference type="PANTHER" id="PTHR24096:SF353">
    <property type="entry name" value="GH16244P-RELATED"/>
    <property type="match status" value="1"/>
</dbReference>
<evidence type="ECO:0000313" key="6">
    <source>
        <dbReference type="EnsemblMetazoa" id="AALFPA23_018716.P27493"/>
    </source>
</evidence>
<keyword evidence="3" id="KW-0812">Transmembrane</keyword>
<dbReference type="Gene3D" id="3.30.300.30">
    <property type="match status" value="1"/>
</dbReference>
<dbReference type="Proteomes" id="UP000069940">
    <property type="component" value="Unassembled WGS sequence"/>
</dbReference>
<reference evidence="7" key="1">
    <citation type="journal article" date="2015" name="Proc. Natl. Acad. Sci. U.S.A.">
        <title>Genome sequence of the Asian Tiger mosquito, Aedes albopictus, reveals insights into its biology, genetics, and evolution.</title>
        <authorList>
            <person name="Chen X.G."/>
            <person name="Jiang X."/>
            <person name="Gu J."/>
            <person name="Xu M."/>
            <person name="Wu Y."/>
            <person name="Deng Y."/>
            <person name="Zhang C."/>
            <person name="Bonizzoni M."/>
            <person name="Dermauw W."/>
            <person name="Vontas J."/>
            <person name="Armbruster P."/>
            <person name="Huang X."/>
            <person name="Yang Y."/>
            <person name="Zhang H."/>
            <person name="He W."/>
            <person name="Peng H."/>
            <person name="Liu Y."/>
            <person name="Wu K."/>
            <person name="Chen J."/>
            <person name="Lirakis M."/>
            <person name="Topalis P."/>
            <person name="Van Leeuwen T."/>
            <person name="Hall A.B."/>
            <person name="Jiang X."/>
            <person name="Thorpe C."/>
            <person name="Mueller R.L."/>
            <person name="Sun C."/>
            <person name="Waterhouse R.M."/>
            <person name="Yan G."/>
            <person name="Tu Z.J."/>
            <person name="Fang X."/>
            <person name="James A.A."/>
        </authorList>
    </citation>
    <scope>NUCLEOTIDE SEQUENCE [LARGE SCALE GENOMIC DNA]</scope>
    <source>
        <strain evidence="7">Foshan</strain>
    </source>
</reference>
<dbReference type="InterPro" id="IPR042099">
    <property type="entry name" value="ANL_N_sf"/>
</dbReference>
<feature type="domain" description="AMP-dependent synthetase/ligase" evidence="4">
    <location>
        <begin position="35"/>
        <end position="391"/>
    </location>
</feature>
<name>A0ABM1ZI47_AEDAL</name>
<evidence type="ECO:0008006" key="8">
    <source>
        <dbReference type="Google" id="ProtNLM"/>
    </source>
</evidence>
<dbReference type="InterPro" id="IPR045851">
    <property type="entry name" value="AMP-bd_C_sf"/>
</dbReference>
<evidence type="ECO:0000259" key="5">
    <source>
        <dbReference type="Pfam" id="PF13193"/>
    </source>
</evidence>
<keyword evidence="3" id="KW-0472">Membrane</keyword>
<reference evidence="6" key="2">
    <citation type="submission" date="2025-05" db="UniProtKB">
        <authorList>
            <consortium name="EnsemblMetazoa"/>
        </authorList>
    </citation>
    <scope>IDENTIFICATION</scope>
    <source>
        <strain evidence="6">Foshan</strain>
    </source>
</reference>
<keyword evidence="7" id="KW-1185">Reference proteome</keyword>
<feature type="transmembrane region" description="Helical" evidence="3">
    <location>
        <begin position="90"/>
        <end position="113"/>
    </location>
</feature>
<keyword evidence="3" id="KW-1133">Transmembrane helix</keyword>
<organism evidence="6 7">
    <name type="scientific">Aedes albopictus</name>
    <name type="common">Asian tiger mosquito</name>
    <name type="synonym">Stegomyia albopicta</name>
    <dbReference type="NCBI Taxonomy" id="7160"/>
    <lineage>
        <taxon>Eukaryota</taxon>
        <taxon>Metazoa</taxon>
        <taxon>Ecdysozoa</taxon>
        <taxon>Arthropoda</taxon>
        <taxon>Hexapoda</taxon>
        <taxon>Insecta</taxon>
        <taxon>Pterygota</taxon>
        <taxon>Neoptera</taxon>
        <taxon>Endopterygota</taxon>
        <taxon>Diptera</taxon>
        <taxon>Nematocera</taxon>
        <taxon>Culicoidea</taxon>
        <taxon>Culicidae</taxon>
        <taxon>Culicinae</taxon>
        <taxon>Aedini</taxon>
        <taxon>Aedes</taxon>
        <taxon>Stegomyia</taxon>
    </lineage>
</organism>
<evidence type="ECO:0000259" key="4">
    <source>
        <dbReference type="Pfam" id="PF00501"/>
    </source>
</evidence>
<evidence type="ECO:0000313" key="7">
    <source>
        <dbReference type="Proteomes" id="UP000069940"/>
    </source>
</evidence>
<dbReference type="Pfam" id="PF13193">
    <property type="entry name" value="AMP-binding_C"/>
    <property type="match status" value="1"/>
</dbReference>
<feature type="domain" description="AMP-binding enzyme C-terminal" evidence="5">
    <location>
        <begin position="443"/>
        <end position="520"/>
    </location>
</feature>
<dbReference type="EnsemblMetazoa" id="AALFPA23_018716.R27493">
    <property type="protein sequence ID" value="AALFPA23_018716.P27493"/>
    <property type="gene ID" value="AALFPA23_018716"/>
</dbReference>
<dbReference type="GeneID" id="109398708"/>
<dbReference type="RefSeq" id="XP_019526633.2">
    <property type="nucleotide sequence ID" value="XM_019671088.3"/>
</dbReference>
<keyword evidence="2" id="KW-0576">Peroxisome</keyword>
<dbReference type="InterPro" id="IPR000873">
    <property type="entry name" value="AMP-dep_synth/lig_dom"/>
</dbReference>
<dbReference type="InterPro" id="IPR025110">
    <property type="entry name" value="AMP-bd_C"/>
</dbReference>
<comment type="subcellular location">
    <subcellularLocation>
        <location evidence="1">Peroxisome</location>
    </subcellularLocation>
</comment>
<accession>A0ABM1ZI47</accession>